<dbReference type="PANTHER" id="PTHR10882:SF0">
    <property type="entry name" value="DIPHTHINE METHYL ESTER SYNTHASE"/>
    <property type="match status" value="1"/>
</dbReference>
<dbReference type="SUPFAM" id="SSF53790">
    <property type="entry name" value="Tetrapyrrole methylase"/>
    <property type="match status" value="1"/>
</dbReference>
<dbReference type="EC" id="2.1.1.314" evidence="4"/>
<feature type="binding site" evidence="9">
    <location>
        <begin position="112"/>
        <end position="113"/>
    </location>
    <ligand>
        <name>S-adenosyl-L-methionine</name>
        <dbReference type="ChEBI" id="CHEBI:59789"/>
    </ligand>
</feature>
<feature type="binding site" evidence="9">
    <location>
        <position position="84"/>
    </location>
    <ligand>
        <name>S-adenosyl-L-methionine</name>
        <dbReference type="ChEBI" id="CHEBI:59789"/>
    </ligand>
</feature>
<dbReference type="GO" id="GO:0032259">
    <property type="term" value="P:methylation"/>
    <property type="evidence" value="ECO:0007669"/>
    <property type="project" value="UniProtKB-KW"/>
</dbReference>
<evidence type="ECO:0000256" key="6">
    <source>
        <dbReference type="ARBA" id="ARBA00022679"/>
    </source>
</evidence>
<dbReference type="GO" id="GO:0017183">
    <property type="term" value="P:protein histidyl modification to diphthamide"/>
    <property type="evidence" value="ECO:0007669"/>
    <property type="project" value="UniProtKB-UniPathway"/>
</dbReference>
<organism evidence="11">
    <name type="scientific">Corethron hystrix</name>
    <dbReference type="NCBI Taxonomy" id="216773"/>
    <lineage>
        <taxon>Eukaryota</taxon>
        <taxon>Sar</taxon>
        <taxon>Stramenopiles</taxon>
        <taxon>Ochrophyta</taxon>
        <taxon>Bacillariophyta</taxon>
        <taxon>Coscinodiscophyceae</taxon>
        <taxon>Corethrophycidae</taxon>
        <taxon>Corethrales</taxon>
        <taxon>Corethraceae</taxon>
        <taxon>Corethron</taxon>
    </lineage>
</organism>
<dbReference type="FunFam" id="3.30.950.10:FF:000004">
    <property type="entry name" value="Diphthine synthase putative"/>
    <property type="match status" value="1"/>
</dbReference>
<evidence type="ECO:0000256" key="2">
    <source>
        <dbReference type="ARBA" id="ARBA00005156"/>
    </source>
</evidence>
<dbReference type="HAMAP" id="MF_01084">
    <property type="entry name" value="Diphthine_synth"/>
    <property type="match status" value="1"/>
</dbReference>
<dbReference type="Pfam" id="PF00590">
    <property type="entry name" value="TP_methylase"/>
    <property type="match status" value="1"/>
</dbReference>
<sequence length="276" mass="30953">MLYIIGLGLGNEKDITVRGLEAVKSCSKLFLEAYTSILCVDKERLEAFYEKEITIADRNMVESEAEQIYQAAKDENVGLLVVGDPVCATTHTDIMLRALDYDVKVEMIHNASVMGAVGSCGLQLYNFGQTISIPFFEGTWRPNSFYPKIGYNRKGSMHTLCLLDIKVKEPDFDAMMKGVEKFLPPRFMTINTAIEQLLEVEDSLEKKIYSRSTLCVGLARLGQPDCTIVSGTMEELINVDFGPPLHSLVICSDDVHELEMEMLQKLMVNESTKKIE</sequence>
<dbReference type="Gene3D" id="3.30.950.10">
    <property type="entry name" value="Methyltransferase, Cobalt-precorrin-4 Transmethylase, Domain 2"/>
    <property type="match status" value="1"/>
</dbReference>
<dbReference type="GO" id="GO:0141133">
    <property type="term" value="F:diphthine methyl ester synthase activity"/>
    <property type="evidence" value="ECO:0007669"/>
    <property type="project" value="UniProtKB-EC"/>
</dbReference>
<comment type="similarity">
    <text evidence="3">Belongs to the diphthine synthase family.</text>
</comment>
<evidence type="ECO:0000256" key="8">
    <source>
        <dbReference type="ARBA" id="ARBA00048752"/>
    </source>
</evidence>
<proteinExistence type="inferred from homology"/>
<evidence type="ECO:0000256" key="4">
    <source>
        <dbReference type="ARBA" id="ARBA00011927"/>
    </source>
</evidence>
<dbReference type="FunFam" id="3.40.1010.10:FF:000004">
    <property type="entry name" value="Putative diphthine synthase"/>
    <property type="match status" value="1"/>
</dbReference>
<dbReference type="CDD" id="cd11647">
    <property type="entry name" value="DHP5_DphB"/>
    <property type="match status" value="1"/>
</dbReference>
<feature type="binding site" evidence="9">
    <location>
        <position position="246"/>
    </location>
    <ligand>
        <name>S-adenosyl-L-methionine</name>
        <dbReference type="ChEBI" id="CHEBI:59789"/>
    </ligand>
</feature>
<comment type="catalytic activity">
    <reaction evidence="8">
        <text>2-[(3S)-amino-3-carboxypropyl]-L-histidyl-[translation elongation factor 2] + 4 S-adenosyl-L-methionine = diphthine methyl ester-[translation elongation factor 2] + 4 S-adenosyl-L-homocysteine + 3 H(+)</text>
        <dbReference type="Rhea" id="RHEA:42652"/>
        <dbReference type="Rhea" id="RHEA-COMP:9749"/>
        <dbReference type="Rhea" id="RHEA-COMP:10173"/>
        <dbReference type="ChEBI" id="CHEBI:15378"/>
        <dbReference type="ChEBI" id="CHEBI:57856"/>
        <dbReference type="ChEBI" id="CHEBI:59789"/>
        <dbReference type="ChEBI" id="CHEBI:73995"/>
        <dbReference type="ChEBI" id="CHEBI:79005"/>
        <dbReference type="EC" id="2.1.1.314"/>
    </reaction>
</comment>
<feature type="domain" description="Tetrapyrrole methylase" evidence="10">
    <location>
        <begin position="1"/>
        <end position="236"/>
    </location>
</feature>
<dbReference type="InterPro" id="IPR004551">
    <property type="entry name" value="Dphthn_synthase"/>
</dbReference>
<keyword evidence="7 9" id="KW-0949">S-adenosyl-L-methionine</keyword>
<keyword evidence="6" id="KW-0808">Transferase</keyword>
<comment type="pathway">
    <text evidence="2">Protein modification; peptidyl-diphthamide biosynthesis.</text>
</comment>
<accession>A0A7S1C1Y9</accession>
<dbReference type="InterPro" id="IPR000878">
    <property type="entry name" value="4pyrrol_Mease"/>
</dbReference>
<dbReference type="PANTHER" id="PTHR10882">
    <property type="entry name" value="DIPHTHINE SYNTHASE"/>
    <property type="match status" value="1"/>
</dbReference>
<protein>
    <recommendedName>
        <fullName evidence="4">diphthine methyl ester synthase</fullName>
        <ecNumber evidence="4">2.1.1.314</ecNumber>
    </recommendedName>
</protein>
<evidence type="ECO:0000313" key="11">
    <source>
        <dbReference type="EMBL" id="CAD8902895.1"/>
    </source>
</evidence>
<dbReference type="Gene3D" id="3.40.1010.10">
    <property type="entry name" value="Cobalt-precorrin-4 Transmethylase, Domain 1"/>
    <property type="match status" value="1"/>
</dbReference>
<dbReference type="AlphaFoldDB" id="A0A7S1C1Y9"/>
<dbReference type="PIRSF" id="PIRSF036432">
    <property type="entry name" value="Diphthine_synth"/>
    <property type="match status" value="1"/>
</dbReference>
<feature type="binding site" evidence="9">
    <location>
        <position position="9"/>
    </location>
    <ligand>
        <name>S-adenosyl-L-methionine</name>
        <dbReference type="ChEBI" id="CHEBI:59789"/>
    </ligand>
</feature>
<evidence type="ECO:0000256" key="9">
    <source>
        <dbReference type="PIRSR" id="PIRSR036432-1"/>
    </source>
</evidence>
<dbReference type="InterPro" id="IPR014776">
    <property type="entry name" value="4pyrrole_Mease_sub2"/>
</dbReference>
<evidence type="ECO:0000256" key="3">
    <source>
        <dbReference type="ARBA" id="ARBA00006729"/>
    </source>
</evidence>
<feature type="binding site" evidence="9">
    <location>
        <position position="163"/>
    </location>
    <ligand>
        <name>S-adenosyl-L-methionine</name>
        <dbReference type="ChEBI" id="CHEBI:59789"/>
    </ligand>
</feature>
<dbReference type="InterPro" id="IPR035996">
    <property type="entry name" value="4pyrrol_Methylase_sf"/>
</dbReference>
<feature type="binding site" evidence="9">
    <location>
        <position position="221"/>
    </location>
    <ligand>
        <name>S-adenosyl-L-methionine</name>
        <dbReference type="ChEBI" id="CHEBI:59789"/>
    </ligand>
</feature>
<dbReference type="InterPro" id="IPR014777">
    <property type="entry name" value="4pyrrole_Mease_sub1"/>
</dbReference>
<reference evidence="11" key="1">
    <citation type="submission" date="2021-01" db="EMBL/GenBank/DDBJ databases">
        <authorList>
            <person name="Corre E."/>
            <person name="Pelletier E."/>
            <person name="Niang G."/>
            <person name="Scheremetjew M."/>
            <person name="Finn R."/>
            <person name="Kale V."/>
            <person name="Holt S."/>
            <person name="Cochrane G."/>
            <person name="Meng A."/>
            <person name="Brown T."/>
            <person name="Cohen L."/>
        </authorList>
    </citation>
    <scope>NUCLEOTIDE SEQUENCE</scope>
    <source>
        <strain evidence="11">308</strain>
    </source>
</reference>
<comment type="function">
    <text evidence="1">S-adenosyl-L-methionine-dependent methyltransferase that catalyzes four methylations of the modified target histidine residue in translation elongation factor 2 (EF-2), to form an intermediate called diphthine methyl ester. The four successive methylation reactions represent the second step of diphthamide biosynthesis.</text>
</comment>
<dbReference type="NCBIfam" id="TIGR00522">
    <property type="entry name" value="dph5"/>
    <property type="match status" value="1"/>
</dbReference>
<name>A0A7S1C1Y9_9STRA</name>
<evidence type="ECO:0000256" key="1">
    <source>
        <dbReference type="ARBA" id="ARBA00004006"/>
    </source>
</evidence>
<evidence type="ECO:0000259" key="10">
    <source>
        <dbReference type="Pfam" id="PF00590"/>
    </source>
</evidence>
<dbReference type="EMBL" id="HBFR01041221">
    <property type="protein sequence ID" value="CAD8902895.1"/>
    <property type="molecule type" value="Transcribed_RNA"/>
</dbReference>
<evidence type="ECO:0000256" key="7">
    <source>
        <dbReference type="ARBA" id="ARBA00022691"/>
    </source>
</evidence>
<keyword evidence="5" id="KW-0489">Methyltransferase</keyword>
<dbReference type="UniPathway" id="UPA00559"/>
<evidence type="ECO:0000256" key="5">
    <source>
        <dbReference type="ARBA" id="ARBA00022603"/>
    </source>
</evidence>
<gene>
    <name evidence="11" type="ORF">CHYS00102_LOCUS30114</name>
</gene>